<evidence type="ECO:0000256" key="7">
    <source>
        <dbReference type="PIRSR" id="PIRSR604808-3"/>
    </source>
</evidence>
<evidence type="ECO:0000313" key="11">
    <source>
        <dbReference type="Proteomes" id="UP000076842"/>
    </source>
</evidence>
<feature type="active site" evidence="5">
    <location>
        <position position="240"/>
    </location>
</feature>
<comment type="similarity">
    <text evidence="1">Belongs to the DNA repair enzymes AP/ExoA family.</text>
</comment>
<dbReference type="InterPro" id="IPR036691">
    <property type="entry name" value="Endo/exonu/phosph_ase_sf"/>
</dbReference>
<accession>A0A165FQW8</accession>
<dbReference type="InterPro" id="IPR004808">
    <property type="entry name" value="AP_endonuc_1"/>
</dbReference>
<dbReference type="PANTHER" id="PTHR22748:SF6">
    <property type="entry name" value="DNA-(APURINIC OR APYRIMIDINIC SITE) ENDONUCLEASE"/>
    <property type="match status" value="1"/>
</dbReference>
<evidence type="ECO:0000256" key="6">
    <source>
        <dbReference type="PIRSR" id="PIRSR604808-2"/>
    </source>
</evidence>
<feature type="compositionally biased region" description="Basic and acidic residues" evidence="8">
    <location>
        <begin position="63"/>
        <end position="77"/>
    </location>
</feature>
<gene>
    <name evidence="10" type="ORF">CALCODRAFT_509043</name>
</gene>
<feature type="binding site" evidence="6">
    <location>
        <position position="142"/>
    </location>
    <ligand>
        <name>Mg(2+)</name>
        <dbReference type="ChEBI" id="CHEBI:18420"/>
        <label>1</label>
    </ligand>
</feature>
<feature type="site" description="Important for catalytic activity" evidence="7">
    <location>
        <position position="366"/>
    </location>
</feature>
<comment type="cofactor">
    <cofactor evidence="6">
        <name>Mg(2+)</name>
        <dbReference type="ChEBI" id="CHEBI:18420"/>
    </cofactor>
    <cofactor evidence="6">
        <name>Mn(2+)</name>
        <dbReference type="ChEBI" id="CHEBI:29035"/>
    </cofactor>
    <text evidence="6">Probably binds two magnesium or manganese ions per subunit.</text>
</comment>
<feature type="compositionally biased region" description="Polar residues" evidence="8">
    <location>
        <begin position="28"/>
        <end position="45"/>
    </location>
</feature>
<feature type="binding site" evidence="6">
    <location>
        <position position="400"/>
    </location>
    <ligand>
        <name>Mg(2+)</name>
        <dbReference type="ChEBI" id="CHEBI:18420"/>
        <label>1</label>
    </ligand>
</feature>
<sequence length="424" mass="47555">MPKRSLAIVEVTPERELEPPPSKRQRVNPFSTGAQPSTASSTGRPSTEAAFPGTGGNGAFSETKAKDEDASCDAPEKNDEITRIISWNVETPVPFLDLRDAKSSALLASYFKAPPENPSLKHSFLRSFLKEWKWPDFVCLQEVRARPTDADWKDAMRAAANGVSRMQRDGEKGMRKDGGPTYTAYWALNASSRGQRRFGVCTLVSHSWVSRIRQERTVDWDAEGRVHILEMDGWPLINVYALNGSDYPWNDPRLERDPLAAALPQKTRNERKREFNMLLLREVQDMQARGLRPVLIGDFNISLTRLDCYPRLRTEAPHSLARKQFNEAFIPQAGVVDVFRHVHGGEKGYSWFAKGKPVGRDCARVDYALVDRRLVEGESGQEGRVAGTGYGGKSEGKSDHGVVWLNLRSMRDLKPAKSTVKEVE</sequence>
<evidence type="ECO:0000259" key="9">
    <source>
        <dbReference type="Pfam" id="PF03372"/>
    </source>
</evidence>
<evidence type="ECO:0000256" key="5">
    <source>
        <dbReference type="PIRSR" id="PIRSR604808-1"/>
    </source>
</evidence>
<feature type="binding site" evidence="6">
    <location>
        <position position="298"/>
    </location>
    <ligand>
        <name>Mg(2+)</name>
        <dbReference type="ChEBI" id="CHEBI:18420"/>
        <label>1</label>
    </ligand>
</feature>
<feature type="region of interest" description="Disordered" evidence="8">
    <location>
        <begin position="1"/>
        <end position="77"/>
    </location>
</feature>
<dbReference type="GO" id="GO:0005634">
    <property type="term" value="C:nucleus"/>
    <property type="evidence" value="ECO:0007669"/>
    <property type="project" value="TreeGrafter"/>
</dbReference>
<feature type="site" description="Interaction with DNA substrate" evidence="7">
    <location>
        <position position="400"/>
    </location>
</feature>
<dbReference type="GO" id="GO:0046872">
    <property type="term" value="F:metal ion binding"/>
    <property type="evidence" value="ECO:0007669"/>
    <property type="project" value="UniProtKB-KW"/>
</dbReference>
<dbReference type="InParanoid" id="A0A165FQW8"/>
<dbReference type="OrthoDB" id="3357826at2759"/>
<dbReference type="GO" id="GO:0008081">
    <property type="term" value="F:phosphoric diester hydrolase activity"/>
    <property type="evidence" value="ECO:0007669"/>
    <property type="project" value="TreeGrafter"/>
</dbReference>
<dbReference type="GO" id="GO:0006284">
    <property type="term" value="P:base-excision repair"/>
    <property type="evidence" value="ECO:0007669"/>
    <property type="project" value="TreeGrafter"/>
</dbReference>
<feature type="domain" description="Endonuclease/exonuclease/phosphatase" evidence="9">
    <location>
        <begin position="85"/>
        <end position="376"/>
    </location>
</feature>
<reference evidence="10 11" key="1">
    <citation type="journal article" date="2016" name="Mol. Biol. Evol.">
        <title>Comparative Genomics of Early-Diverging Mushroom-Forming Fungi Provides Insights into the Origins of Lignocellulose Decay Capabilities.</title>
        <authorList>
            <person name="Nagy L.G."/>
            <person name="Riley R."/>
            <person name="Tritt A."/>
            <person name="Adam C."/>
            <person name="Daum C."/>
            <person name="Floudas D."/>
            <person name="Sun H."/>
            <person name="Yadav J.S."/>
            <person name="Pangilinan J."/>
            <person name="Larsson K.H."/>
            <person name="Matsuura K."/>
            <person name="Barry K."/>
            <person name="Labutti K."/>
            <person name="Kuo R."/>
            <person name="Ohm R.A."/>
            <person name="Bhattacharya S.S."/>
            <person name="Shirouzu T."/>
            <person name="Yoshinaga Y."/>
            <person name="Martin F.M."/>
            <person name="Grigoriev I.V."/>
            <person name="Hibbett D.S."/>
        </authorList>
    </citation>
    <scope>NUCLEOTIDE SEQUENCE [LARGE SCALE GENOMIC DNA]</scope>
    <source>
        <strain evidence="10 11">HHB12733</strain>
    </source>
</reference>
<dbReference type="STRING" id="1353952.A0A165FQW8"/>
<dbReference type="GO" id="GO:0008311">
    <property type="term" value="F:double-stranded DNA 3'-5' DNA exonuclease activity"/>
    <property type="evidence" value="ECO:0007669"/>
    <property type="project" value="TreeGrafter"/>
</dbReference>
<dbReference type="InterPro" id="IPR005135">
    <property type="entry name" value="Endo/exonuclease/phosphatase"/>
</dbReference>
<dbReference type="AlphaFoldDB" id="A0A165FQW8"/>
<dbReference type="GO" id="GO:0003906">
    <property type="term" value="F:DNA-(apurinic or apyrimidinic site) endonuclease activity"/>
    <property type="evidence" value="ECO:0007669"/>
    <property type="project" value="TreeGrafter"/>
</dbReference>
<name>A0A165FQW8_9BASI</name>
<dbReference type="PANTHER" id="PTHR22748">
    <property type="entry name" value="AP ENDONUCLEASE"/>
    <property type="match status" value="1"/>
</dbReference>
<keyword evidence="3" id="KW-0378">Hydrolase</keyword>
<keyword evidence="2 6" id="KW-0479">Metal-binding</keyword>
<evidence type="ECO:0000256" key="2">
    <source>
        <dbReference type="ARBA" id="ARBA00022723"/>
    </source>
</evidence>
<keyword evidence="4 6" id="KW-0460">Magnesium</keyword>
<evidence type="ECO:0000256" key="8">
    <source>
        <dbReference type="SAM" id="MobiDB-lite"/>
    </source>
</evidence>
<evidence type="ECO:0000256" key="4">
    <source>
        <dbReference type="ARBA" id="ARBA00022842"/>
    </source>
</evidence>
<dbReference type="PROSITE" id="PS51435">
    <property type="entry name" value="AP_NUCLEASE_F1_4"/>
    <property type="match status" value="1"/>
</dbReference>
<feature type="site" description="Transition state stabilizer" evidence="7">
    <location>
        <position position="300"/>
    </location>
</feature>
<dbReference type="EMBL" id="KV423968">
    <property type="protein sequence ID" value="KZT57083.1"/>
    <property type="molecule type" value="Genomic_DNA"/>
</dbReference>
<keyword evidence="6" id="KW-0464">Manganese</keyword>
<dbReference type="Proteomes" id="UP000076842">
    <property type="component" value="Unassembled WGS sequence"/>
</dbReference>
<feature type="binding site" evidence="6">
    <location>
        <position position="88"/>
    </location>
    <ligand>
        <name>Mg(2+)</name>
        <dbReference type="ChEBI" id="CHEBI:18420"/>
        <label>1</label>
    </ligand>
</feature>
<evidence type="ECO:0000256" key="3">
    <source>
        <dbReference type="ARBA" id="ARBA00022801"/>
    </source>
</evidence>
<keyword evidence="11" id="KW-1185">Reference proteome</keyword>
<feature type="active site" description="Proton donor/acceptor" evidence="5">
    <location>
        <position position="298"/>
    </location>
</feature>
<organism evidence="10 11">
    <name type="scientific">Calocera cornea HHB12733</name>
    <dbReference type="NCBI Taxonomy" id="1353952"/>
    <lineage>
        <taxon>Eukaryota</taxon>
        <taxon>Fungi</taxon>
        <taxon>Dikarya</taxon>
        <taxon>Basidiomycota</taxon>
        <taxon>Agaricomycotina</taxon>
        <taxon>Dacrymycetes</taxon>
        <taxon>Dacrymycetales</taxon>
        <taxon>Dacrymycetaceae</taxon>
        <taxon>Calocera</taxon>
    </lineage>
</organism>
<feature type="binding site" evidence="6">
    <location>
        <position position="399"/>
    </location>
    <ligand>
        <name>Mg(2+)</name>
        <dbReference type="ChEBI" id="CHEBI:18420"/>
        <label>1</label>
    </ligand>
</feature>
<dbReference type="SUPFAM" id="SSF56219">
    <property type="entry name" value="DNase I-like"/>
    <property type="match status" value="1"/>
</dbReference>
<protein>
    <submittedName>
        <fullName evidence="10">DNase I-like protein</fullName>
    </submittedName>
</protein>
<evidence type="ECO:0000313" key="10">
    <source>
        <dbReference type="EMBL" id="KZT57083.1"/>
    </source>
</evidence>
<proteinExistence type="inferred from homology"/>
<dbReference type="Pfam" id="PF03372">
    <property type="entry name" value="Exo_endo_phos"/>
    <property type="match status" value="1"/>
</dbReference>
<feature type="binding site" evidence="6">
    <location>
        <position position="300"/>
    </location>
    <ligand>
        <name>Mg(2+)</name>
        <dbReference type="ChEBI" id="CHEBI:18420"/>
        <label>1</label>
    </ligand>
</feature>
<dbReference type="Gene3D" id="3.60.10.10">
    <property type="entry name" value="Endonuclease/exonuclease/phosphatase"/>
    <property type="match status" value="1"/>
</dbReference>
<feature type="active site" description="Proton acceptor" evidence="5">
    <location>
        <position position="400"/>
    </location>
</feature>
<evidence type="ECO:0000256" key="1">
    <source>
        <dbReference type="ARBA" id="ARBA00007092"/>
    </source>
</evidence>